<accession>A0A1G6S2W8</accession>
<evidence type="ECO:0000313" key="2">
    <source>
        <dbReference type="EMBL" id="SDD11250.1"/>
    </source>
</evidence>
<keyword evidence="3" id="KW-1185">Reference proteome</keyword>
<proteinExistence type="predicted"/>
<evidence type="ECO:0000313" key="3">
    <source>
        <dbReference type="Proteomes" id="UP000198781"/>
    </source>
</evidence>
<sequence>MLRAAVLVLLLANAGYYAWSQGLLRSWGWAPPEQSEPQRLEQQIQPENLRVGRASGASTSGNGNGNANGSSSGSANGAGAASDAAASATPAAPAATPAPATSEPASVAATPAEPAACLQAGTFDKGQLDALRTAAANLPQGSWVLEPVSLTGRWMVYMGRFADEEALEKKRTELRARKVPYDRPGAALEPGLSLGRFSTEEAAERALATLGTQGVRTARVVQERTDATGYVLRLPAATPALRTQAETQMRALLASRPLRTCG</sequence>
<evidence type="ECO:0000256" key="1">
    <source>
        <dbReference type="SAM" id="MobiDB-lite"/>
    </source>
</evidence>
<feature type="region of interest" description="Disordered" evidence="1">
    <location>
        <begin position="88"/>
        <end position="107"/>
    </location>
</feature>
<reference evidence="2 3" key="1">
    <citation type="submission" date="2016-10" db="EMBL/GenBank/DDBJ databases">
        <authorList>
            <person name="de Groot N.N."/>
        </authorList>
    </citation>
    <scope>NUCLEOTIDE SEQUENCE [LARGE SCALE GENOMIC DNA]</scope>
    <source>
        <strain evidence="2 3">DSM 16619</strain>
    </source>
</reference>
<feature type="region of interest" description="Disordered" evidence="1">
    <location>
        <begin position="53"/>
        <end position="81"/>
    </location>
</feature>
<dbReference type="Proteomes" id="UP000198781">
    <property type="component" value="Unassembled WGS sequence"/>
</dbReference>
<organism evidence="2 3">
    <name type="scientific">Paracidovorax valerianellae</name>
    <dbReference type="NCBI Taxonomy" id="187868"/>
    <lineage>
        <taxon>Bacteria</taxon>
        <taxon>Pseudomonadati</taxon>
        <taxon>Pseudomonadota</taxon>
        <taxon>Betaproteobacteria</taxon>
        <taxon>Burkholderiales</taxon>
        <taxon>Comamonadaceae</taxon>
        <taxon>Paracidovorax</taxon>
    </lineage>
</organism>
<feature type="compositionally biased region" description="Low complexity" evidence="1">
    <location>
        <begin position="54"/>
        <end position="81"/>
    </location>
</feature>
<dbReference type="AlphaFoldDB" id="A0A1G6S2W8"/>
<dbReference type="EMBL" id="FMZC01000004">
    <property type="protein sequence ID" value="SDD11250.1"/>
    <property type="molecule type" value="Genomic_DNA"/>
</dbReference>
<dbReference type="RefSeq" id="WP_092742676.1">
    <property type="nucleotide sequence ID" value="NZ_FMZC01000004.1"/>
</dbReference>
<name>A0A1G6S2W8_9BURK</name>
<dbReference type="OrthoDB" id="9153162at2"/>
<gene>
    <name evidence="2" type="ORF">SAMN05192589_104326</name>
</gene>
<dbReference type="STRING" id="187868.SAMN05192589_104326"/>
<evidence type="ECO:0008006" key="4">
    <source>
        <dbReference type="Google" id="ProtNLM"/>
    </source>
</evidence>
<protein>
    <recommendedName>
        <fullName evidence="4">Sporulation related domain-containing protein</fullName>
    </recommendedName>
</protein>